<keyword evidence="2" id="KW-1185">Reference proteome</keyword>
<dbReference type="HOGENOM" id="CLU_1874495_0_0_6"/>
<reference evidence="1 2" key="1">
    <citation type="journal article" date="2014" name="ISME J.">
        <title>Ecophysiology of Thioploca ingrica as revealed by the complete genome sequence supplemented with proteomic evidence.</title>
        <authorList>
            <person name="Kojima H."/>
            <person name="Ogura Y."/>
            <person name="Yamamoto N."/>
            <person name="Togashi T."/>
            <person name="Mori H."/>
            <person name="Watanabe T."/>
            <person name="Nemoto F."/>
            <person name="Kurokawa K."/>
            <person name="Hayashi T."/>
            <person name="Fukui M."/>
        </authorList>
    </citation>
    <scope>NUCLEOTIDE SEQUENCE [LARGE SCALE GENOMIC DNA]</scope>
</reference>
<evidence type="ECO:0000313" key="1">
    <source>
        <dbReference type="EMBL" id="BAP56698.1"/>
    </source>
</evidence>
<dbReference type="Pfam" id="PF13384">
    <property type="entry name" value="HTH_23"/>
    <property type="match status" value="1"/>
</dbReference>
<name>A0A090AF49_9GAMM</name>
<dbReference type="EMBL" id="AP014633">
    <property type="protein sequence ID" value="BAP56698.1"/>
    <property type="molecule type" value="Genomic_DNA"/>
</dbReference>
<dbReference type="STRING" id="40754.THII_2401"/>
<protein>
    <submittedName>
        <fullName evidence="1">Uncharacterized protein</fullName>
    </submittedName>
</protein>
<proteinExistence type="predicted"/>
<dbReference type="Proteomes" id="UP000031623">
    <property type="component" value="Chromosome"/>
</dbReference>
<dbReference type="KEGG" id="tig:THII_2401"/>
<evidence type="ECO:0000313" key="2">
    <source>
        <dbReference type="Proteomes" id="UP000031623"/>
    </source>
</evidence>
<sequence length="136" mass="16072">MARKLEIDIKETTQELKQLLHQQKSGRTKERVPVLYLLKTKQTETALTAAAVIGRTYSTVKRWLRIYRQSGIDEFLKLKHGGEELYPYHQRFWKHSINVSNNLKNSRVTKRFKFGFKKPMESNCTTQHFMVSFIPV</sequence>
<gene>
    <name evidence="1" type="ORF">THII_2401</name>
</gene>
<dbReference type="AlphaFoldDB" id="A0A090AF49"/>
<accession>A0A090AF49</accession>
<organism evidence="1 2">
    <name type="scientific">Thioploca ingrica</name>
    <dbReference type="NCBI Taxonomy" id="40754"/>
    <lineage>
        <taxon>Bacteria</taxon>
        <taxon>Pseudomonadati</taxon>
        <taxon>Pseudomonadota</taxon>
        <taxon>Gammaproteobacteria</taxon>
        <taxon>Thiotrichales</taxon>
        <taxon>Thiotrichaceae</taxon>
        <taxon>Thioploca</taxon>
    </lineage>
</organism>
<dbReference type="OrthoDB" id="455352at2"/>